<dbReference type="SUPFAM" id="SSF103473">
    <property type="entry name" value="MFS general substrate transporter"/>
    <property type="match status" value="1"/>
</dbReference>
<feature type="transmembrane region" description="Helical" evidence="7">
    <location>
        <begin position="399"/>
        <end position="418"/>
    </location>
</feature>
<comment type="subcellular location">
    <subcellularLocation>
        <location evidence="1">Cell membrane</location>
        <topology evidence="1">Multi-pass membrane protein</topology>
    </subcellularLocation>
</comment>
<feature type="transmembrane region" description="Helical" evidence="7">
    <location>
        <begin position="259"/>
        <end position="277"/>
    </location>
</feature>
<dbReference type="InterPro" id="IPR020846">
    <property type="entry name" value="MFS_dom"/>
</dbReference>
<gene>
    <name evidence="9" type="ORF">LR394_26495</name>
</gene>
<reference evidence="9" key="1">
    <citation type="submission" date="2021-11" db="EMBL/GenBank/DDBJ databases">
        <title>Streptomyces corallinus and Kineosporia corallina sp. nov., two new coral-derived marine actinobacteria.</title>
        <authorList>
            <person name="Buangrab K."/>
            <person name="Sutthacheep M."/>
            <person name="Yeemin T."/>
            <person name="Harunari E."/>
            <person name="Igarashi Y."/>
            <person name="Sripreechasak P."/>
            <person name="Kanchanasin P."/>
            <person name="Tanasupawat S."/>
            <person name="Phongsopitanun W."/>
        </authorList>
    </citation>
    <scope>NUCLEOTIDE SEQUENCE</scope>
    <source>
        <strain evidence="9">JCM 31032</strain>
    </source>
</reference>
<feature type="domain" description="Major facilitator superfamily (MFS) profile" evidence="8">
    <location>
        <begin position="44"/>
        <end position="538"/>
    </location>
</feature>
<protein>
    <submittedName>
        <fullName evidence="9">MFS transporter</fullName>
    </submittedName>
</protein>
<feature type="transmembrane region" description="Helical" evidence="7">
    <location>
        <begin position="516"/>
        <end position="534"/>
    </location>
</feature>
<dbReference type="EMBL" id="JAJOMB010000016">
    <property type="protein sequence ID" value="MCD5314462.1"/>
    <property type="molecule type" value="Genomic_DNA"/>
</dbReference>
<sequence>MTEKPTQTAAADDPADALEQARRHTVDEDAGRLVNASRARLVAVMVSIILLTEVVPLQIGMTSIILPDLGLAFGQSAGNLSWAVSVTGLIGGATIALIGKSGDLWGKKRLLLTCAGLFIVGSLLCAVTTSWPVFLAGRGLESVALGMTVINYGLVRDLLPRTWIPVAVGFIGTGLAVAGLLGPILCGALTDAFSWRSVYWFMFIYMIVTAVVLFFVVPESPVRVRDRLDVVGAALFGTGVAGVLVYLSRGSTWGWTDAAALAFLAGGLVLIVAFLAWEARVRVPMMPLTLLRSPQVLLVMCCIFLVTGAQSAIGVNTAFIFRTPEEPELRASILEPIAAQAGTSVDALGSSVRLEGAVSYGSGFSVMQLALLVTIWLSLFAVAFAPLGGYIARRYGARLPLLIGTASAALACGLWSVWHEHWQQQALIGILFGLGAGFFYAAWPNLIIDSVPAGLQGVSTGMVQSFSSIGLAAFTALLGSLLAAHPLRLISALPDGGEKVSEIASIHTQDAFTQSYLLLGALPCLIAFGIGLALRSGRTPARGGAHV</sequence>
<feature type="transmembrane region" description="Helical" evidence="7">
    <location>
        <begin position="162"/>
        <end position="185"/>
    </location>
</feature>
<dbReference type="Proteomes" id="UP001138997">
    <property type="component" value="Unassembled WGS sequence"/>
</dbReference>
<keyword evidence="5 7" id="KW-0472">Membrane</keyword>
<dbReference type="AlphaFoldDB" id="A0A9X1NG27"/>
<organism evidence="9 10">
    <name type="scientific">Kineosporia babensis</name>
    <dbReference type="NCBI Taxonomy" id="499548"/>
    <lineage>
        <taxon>Bacteria</taxon>
        <taxon>Bacillati</taxon>
        <taxon>Actinomycetota</taxon>
        <taxon>Actinomycetes</taxon>
        <taxon>Kineosporiales</taxon>
        <taxon>Kineosporiaceae</taxon>
        <taxon>Kineosporia</taxon>
    </lineage>
</organism>
<evidence type="ECO:0000259" key="8">
    <source>
        <dbReference type="PROSITE" id="PS50850"/>
    </source>
</evidence>
<keyword evidence="10" id="KW-1185">Reference proteome</keyword>
<keyword evidence="2" id="KW-0813">Transport</keyword>
<feature type="transmembrane region" description="Helical" evidence="7">
    <location>
        <begin position="110"/>
        <end position="129"/>
    </location>
</feature>
<feature type="transmembrane region" description="Helical" evidence="7">
    <location>
        <begin position="135"/>
        <end position="155"/>
    </location>
</feature>
<dbReference type="Gene3D" id="1.20.1250.20">
    <property type="entry name" value="MFS general substrate transporter like domains"/>
    <property type="match status" value="2"/>
</dbReference>
<evidence type="ECO:0000256" key="7">
    <source>
        <dbReference type="SAM" id="Phobius"/>
    </source>
</evidence>
<comment type="caution">
    <text evidence="9">The sequence shown here is derived from an EMBL/GenBank/DDBJ whole genome shotgun (WGS) entry which is preliminary data.</text>
</comment>
<dbReference type="PANTHER" id="PTHR42718:SF9">
    <property type="entry name" value="MAJOR FACILITATOR SUPERFAMILY MULTIDRUG TRANSPORTER MFSC"/>
    <property type="match status" value="1"/>
</dbReference>
<feature type="transmembrane region" description="Helical" evidence="7">
    <location>
        <begin position="41"/>
        <end position="60"/>
    </location>
</feature>
<evidence type="ECO:0000256" key="1">
    <source>
        <dbReference type="ARBA" id="ARBA00004651"/>
    </source>
</evidence>
<evidence type="ECO:0000256" key="5">
    <source>
        <dbReference type="ARBA" id="ARBA00023136"/>
    </source>
</evidence>
<dbReference type="RefSeq" id="WP_231447001.1">
    <property type="nucleotide sequence ID" value="NZ_JAJOMB010000016.1"/>
</dbReference>
<evidence type="ECO:0000313" key="10">
    <source>
        <dbReference type="Proteomes" id="UP001138997"/>
    </source>
</evidence>
<evidence type="ECO:0000256" key="4">
    <source>
        <dbReference type="ARBA" id="ARBA00022989"/>
    </source>
</evidence>
<keyword evidence="3 7" id="KW-0812">Transmembrane</keyword>
<dbReference type="GO" id="GO:0022857">
    <property type="term" value="F:transmembrane transporter activity"/>
    <property type="evidence" value="ECO:0007669"/>
    <property type="project" value="InterPro"/>
</dbReference>
<dbReference type="InterPro" id="IPR036259">
    <property type="entry name" value="MFS_trans_sf"/>
</dbReference>
<feature type="region of interest" description="Disordered" evidence="6">
    <location>
        <begin position="1"/>
        <end position="21"/>
    </location>
</feature>
<proteinExistence type="predicted"/>
<keyword evidence="4 7" id="KW-1133">Transmembrane helix</keyword>
<feature type="transmembrane region" description="Helical" evidence="7">
    <location>
        <begin position="197"/>
        <end position="216"/>
    </location>
</feature>
<feature type="transmembrane region" description="Helical" evidence="7">
    <location>
        <begin position="424"/>
        <end position="443"/>
    </location>
</feature>
<name>A0A9X1NG27_9ACTN</name>
<dbReference type="Pfam" id="PF07690">
    <property type="entry name" value="MFS_1"/>
    <property type="match status" value="2"/>
</dbReference>
<dbReference type="GO" id="GO:0005886">
    <property type="term" value="C:plasma membrane"/>
    <property type="evidence" value="ECO:0007669"/>
    <property type="project" value="UniProtKB-SubCell"/>
</dbReference>
<dbReference type="InterPro" id="IPR011701">
    <property type="entry name" value="MFS"/>
</dbReference>
<feature type="transmembrane region" description="Helical" evidence="7">
    <location>
        <begin position="463"/>
        <end position="484"/>
    </location>
</feature>
<evidence type="ECO:0000313" key="9">
    <source>
        <dbReference type="EMBL" id="MCD5314462.1"/>
    </source>
</evidence>
<feature type="transmembrane region" description="Helical" evidence="7">
    <location>
        <begin position="297"/>
        <end position="321"/>
    </location>
</feature>
<accession>A0A9X1NG27</accession>
<evidence type="ECO:0000256" key="6">
    <source>
        <dbReference type="SAM" id="MobiDB-lite"/>
    </source>
</evidence>
<feature type="transmembrane region" description="Helical" evidence="7">
    <location>
        <begin position="80"/>
        <end position="98"/>
    </location>
</feature>
<evidence type="ECO:0000256" key="3">
    <source>
        <dbReference type="ARBA" id="ARBA00022692"/>
    </source>
</evidence>
<feature type="transmembrane region" description="Helical" evidence="7">
    <location>
        <begin position="228"/>
        <end position="247"/>
    </location>
</feature>
<dbReference type="PROSITE" id="PS50850">
    <property type="entry name" value="MFS"/>
    <property type="match status" value="1"/>
</dbReference>
<evidence type="ECO:0000256" key="2">
    <source>
        <dbReference type="ARBA" id="ARBA00022448"/>
    </source>
</evidence>
<dbReference type="PANTHER" id="PTHR42718">
    <property type="entry name" value="MAJOR FACILITATOR SUPERFAMILY MULTIDRUG TRANSPORTER MFSC"/>
    <property type="match status" value="1"/>
</dbReference>
<feature type="transmembrane region" description="Helical" evidence="7">
    <location>
        <begin position="369"/>
        <end position="392"/>
    </location>
</feature>